<dbReference type="PANTHER" id="PTHR36541:SF1">
    <property type="entry name" value="SUPEROXIDE REDUCTASE-RELATED"/>
    <property type="match status" value="1"/>
</dbReference>
<reference evidence="13 14" key="1">
    <citation type="submission" date="2015-09" db="EMBL/GenBank/DDBJ databases">
        <authorList>
            <consortium name="Pathogen Informatics"/>
        </authorList>
    </citation>
    <scope>NUCLEOTIDE SEQUENCE [LARGE SCALE GENOMIC DNA]</scope>
    <source>
        <strain evidence="13 14">2789STDY5834970</strain>
    </source>
</reference>
<comment type="similarity">
    <text evidence="1">Belongs to the desulfoferrodoxin family.</text>
</comment>
<dbReference type="AlphaFoldDB" id="A0A173SV81"/>
<evidence type="ECO:0000256" key="3">
    <source>
        <dbReference type="ARBA" id="ARBA00014839"/>
    </source>
</evidence>
<feature type="domain" description="Desulfoferrodoxin N-terminal" evidence="12">
    <location>
        <begin position="4"/>
        <end position="34"/>
    </location>
</feature>
<evidence type="ECO:0000256" key="7">
    <source>
        <dbReference type="ARBA" id="ARBA00023004"/>
    </source>
</evidence>
<evidence type="ECO:0000256" key="10">
    <source>
        <dbReference type="ARBA" id="ARBA00047448"/>
    </source>
</evidence>
<dbReference type="InterPro" id="IPR002742">
    <property type="entry name" value="Desulfoferrodoxin_Fe-bd_dom"/>
</dbReference>
<dbReference type="RefSeq" id="WP_055185786.1">
    <property type="nucleotide sequence ID" value="NZ_CYXN01000007.1"/>
</dbReference>
<keyword evidence="6" id="KW-0249">Electron transport</keyword>
<dbReference type="SUPFAM" id="SSF49367">
    <property type="entry name" value="Superoxide reductase-like"/>
    <property type="match status" value="1"/>
</dbReference>
<keyword evidence="4" id="KW-0813">Transport</keyword>
<feature type="domain" description="Desulfoferrodoxin ferrous iron-binding" evidence="11">
    <location>
        <begin position="40"/>
        <end position="123"/>
    </location>
</feature>
<dbReference type="EC" id="1.15.1.2" evidence="2"/>
<evidence type="ECO:0000256" key="8">
    <source>
        <dbReference type="ARBA" id="ARBA00024690"/>
    </source>
</evidence>
<dbReference type="OrthoDB" id="9813152at2"/>
<comment type="function">
    <text evidence="8">Catalyzes the one-electron reduction of superoxide anion radical to hydrogen peroxide at a nonheme ferrous iron center. Plays a fundamental role in case of oxidative stress via its superoxide detoxification activity.</text>
</comment>
<dbReference type="Gene3D" id="2.60.40.730">
    <property type="entry name" value="SOR catalytic domain"/>
    <property type="match status" value="1"/>
</dbReference>
<evidence type="ECO:0000256" key="5">
    <source>
        <dbReference type="ARBA" id="ARBA00022723"/>
    </source>
</evidence>
<evidence type="ECO:0000259" key="11">
    <source>
        <dbReference type="Pfam" id="PF01880"/>
    </source>
</evidence>
<dbReference type="Pfam" id="PF06397">
    <property type="entry name" value="Desulfoferrod_N"/>
    <property type="match status" value="1"/>
</dbReference>
<dbReference type="SUPFAM" id="SSF57802">
    <property type="entry name" value="Rubredoxin-like"/>
    <property type="match status" value="1"/>
</dbReference>
<comment type="catalytic activity">
    <reaction evidence="10">
        <text>reduced [rubredoxin] + superoxide + 2 H(+) = oxidized [rubredoxin] + H2O2</text>
        <dbReference type="Rhea" id="RHEA:21324"/>
        <dbReference type="Rhea" id="RHEA-COMP:10302"/>
        <dbReference type="Rhea" id="RHEA-COMP:10303"/>
        <dbReference type="ChEBI" id="CHEBI:15378"/>
        <dbReference type="ChEBI" id="CHEBI:16240"/>
        <dbReference type="ChEBI" id="CHEBI:18421"/>
        <dbReference type="ChEBI" id="CHEBI:29033"/>
        <dbReference type="ChEBI" id="CHEBI:29034"/>
        <dbReference type="EC" id="1.15.1.2"/>
    </reaction>
</comment>
<name>A0A173SV81_9FIRM</name>
<evidence type="ECO:0000256" key="4">
    <source>
        <dbReference type="ARBA" id="ARBA00022448"/>
    </source>
</evidence>
<evidence type="ECO:0000313" key="14">
    <source>
        <dbReference type="Proteomes" id="UP000095649"/>
    </source>
</evidence>
<evidence type="ECO:0000256" key="2">
    <source>
        <dbReference type="ARBA" id="ARBA00012679"/>
    </source>
</evidence>
<dbReference type="InterPro" id="IPR036073">
    <property type="entry name" value="Desulfoferrodoxin_Fe-bd_dom_sf"/>
</dbReference>
<dbReference type="Proteomes" id="UP000095649">
    <property type="component" value="Unassembled WGS sequence"/>
</dbReference>
<evidence type="ECO:0000256" key="9">
    <source>
        <dbReference type="ARBA" id="ARBA00031398"/>
    </source>
</evidence>
<dbReference type="PANTHER" id="PTHR36541">
    <property type="entry name" value="SUPEROXIDE REDUCTASE-RELATED"/>
    <property type="match status" value="1"/>
</dbReference>
<dbReference type="Pfam" id="PF01880">
    <property type="entry name" value="Desulfoferrodox"/>
    <property type="match status" value="1"/>
</dbReference>
<proteinExistence type="inferred from homology"/>
<protein>
    <recommendedName>
        <fullName evidence="3">Desulfoferrodoxin</fullName>
        <ecNumber evidence="2">1.15.1.2</ecNumber>
    </recommendedName>
    <alternativeName>
        <fullName evidence="9">Superoxide reductase</fullName>
    </alternativeName>
</protein>
<evidence type="ECO:0000256" key="1">
    <source>
        <dbReference type="ARBA" id="ARBA00005941"/>
    </source>
</evidence>
<dbReference type="InterPro" id="IPR051233">
    <property type="entry name" value="Desulfoferrodoxin_SOR"/>
</dbReference>
<keyword evidence="5" id="KW-0479">Metal-binding</keyword>
<keyword evidence="7" id="KW-0408">Iron</keyword>
<organism evidence="13 14">
    <name type="scientific">Faecalibacterium prausnitzii</name>
    <dbReference type="NCBI Taxonomy" id="853"/>
    <lineage>
        <taxon>Bacteria</taxon>
        <taxon>Bacillati</taxon>
        <taxon>Bacillota</taxon>
        <taxon>Clostridia</taxon>
        <taxon>Eubacteriales</taxon>
        <taxon>Oscillospiraceae</taxon>
        <taxon>Faecalibacterium</taxon>
    </lineage>
</organism>
<evidence type="ECO:0000256" key="6">
    <source>
        <dbReference type="ARBA" id="ARBA00022982"/>
    </source>
</evidence>
<dbReference type="GO" id="GO:0005506">
    <property type="term" value="F:iron ion binding"/>
    <property type="evidence" value="ECO:0007669"/>
    <property type="project" value="InterPro"/>
</dbReference>
<dbReference type="EMBL" id="CYXN01000007">
    <property type="protein sequence ID" value="CUM94110.1"/>
    <property type="molecule type" value="Genomic_DNA"/>
</dbReference>
<dbReference type="InterPro" id="IPR004462">
    <property type="entry name" value="Desulfoferrodoxin_N"/>
</dbReference>
<sequence>MKAKFYICEHCGNLVTTIHNAGVPLVCCGEKMKELLPNTVEASGEKHLPVAELSGSTLTVTVGAVEHPMVDVHHIQWLFVETENGGQLRYLVPGQAPKAVFELGSEKPVAVYAYCNLHGLWMTKL</sequence>
<accession>A0A173SV81</accession>
<gene>
    <name evidence="13" type="primary">dfx_2</name>
    <name evidence="13" type="ORF">ERS852582_01220</name>
</gene>
<evidence type="ECO:0000259" key="12">
    <source>
        <dbReference type="Pfam" id="PF06397"/>
    </source>
</evidence>
<evidence type="ECO:0000313" key="13">
    <source>
        <dbReference type="EMBL" id="CUM94110.1"/>
    </source>
</evidence>
<dbReference type="GO" id="GO:0050605">
    <property type="term" value="F:superoxide reductase activity"/>
    <property type="evidence" value="ECO:0007669"/>
    <property type="project" value="UniProtKB-EC"/>
</dbReference>
<keyword evidence="13" id="KW-0560">Oxidoreductase</keyword>